<dbReference type="AlphaFoldDB" id="A0A1D1UQ12"/>
<evidence type="ECO:0000256" key="1">
    <source>
        <dbReference type="RuleBase" id="RU000356"/>
    </source>
</evidence>
<dbReference type="InterPro" id="IPR012292">
    <property type="entry name" value="Globin/Proto"/>
</dbReference>
<keyword evidence="1" id="KW-0561">Oxygen transport</keyword>
<organism evidence="3 4">
    <name type="scientific">Ramazzottius varieornatus</name>
    <name type="common">Water bear</name>
    <name type="synonym">Tardigrade</name>
    <dbReference type="NCBI Taxonomy" id="947166"/>
    <lineage>
        <taxon>Eukaryota</taxon>
        <taxon>Metazoa</taxon>
        <taxon>Ecdysozoa</taxon>
        <taxon>Tardigrada</taxon>
        <taxon>Eutardigrada</taxon>
        <taxon>Parachela</taxon>
        <taxon>Hypsibioidea</taxon>
        <taxon>Ramazzottiidae</taxon>
        <taxon>Ramazzottius</taxon>
    </lineage>
</organism>
<feature type="domain" description="Globin" evidence="2">
    <location>
        <begin position="1"/>
        <end position="65"/>
    </location>
</feature>
<sequence length="82" mass="9088">MVDVLQKIGRDHVRRHLTPQHFENLKGTILLLLETVLGEAWSVEVANSWQKALGAVMSTVQSAMAGEETIQDIKQAFGQTDT</sequence>
<keyword evidence="1" id="KW-0479">Metal-binding</keyword>
<comment type="caution">
    <text evidence="3">The sequence shown here is derived from an EMBL/GenBank/DDBJ whole genome shotgun (WGS) entry which is preliminary data.</text>
</comment>
<comment type="similarity">
    <text evidence="1">Belongs to the globin family.</text>
</comment>
<dbReference type="EMBL" id="BDGG01000002">
    <property type="protein sequence ID" value="GAU91816.1"/>
    <property type="molecule type" value="Genomic_DNA"/>
</dbReference>
<dbReference type="Gene3D" id="1.10.490.10">
    <property type="entry name" value="Globins"/>
    <property type="match status" value="1"/>
</dbReference>
<dbReference type="OrthoDB" id="436496at2759"/>
<evidence type="ECO:0000313" key="4">
    <source>
        <dbReference type="Proteomes" id="UP000186922"/>
    </source>
</evidence>
<evidence type="ECO:0000259" key="2">
    <source>
        <dbReference type="PROSITE" id="PS01033"/>
    </source>
</evidence>
<dbReference type="GO" id="GO:0019825">
    <property type="term" value="F:oxygen binding"/>
    <property type="evidence" value="ECO:0007669"/>
    <property type="project" value="InterPro"/>
</dbReference>
<proteinExistence type="inferred from homology"/>
<keyword evidence="1" id="KW-0349">Heme</keyword>
<evidence type="ECO:0000313" key="3">
    <source>
        <dbReference type="EMBL" id="GAU91816.1"/>
    </source>
</evidence>
<name>A0A1D1UQ12_RAMVA</name>
<dbReference type="InterPro" id="IPR009050">
    <property type="entry name" value="Globin-like_sf"/>
</dbReference>
<protein>
    <recommendedName>
        <fullName evidence="2">Globin domain-containing protein</fullName>
    </recommendedName>
</protein>
<dbReference type="Proteomes" id="UP000186922">
    <property type="component" value="Unassembled WGS sequence"/>
</dbReference>
<dbReference type="PROSITE" id="PS01033">
    <property type="entry name" value="GLOBIN"/>
    <property type="match status" value="1"/>
</dbReference>
<keyword evidence="1" id="KW-0408">Iron</keyword>
<keyword evidence="1" id="KW-0813">Transport</keyword>
<dbReference type="SUPFAM" id="SSF46458">
    <property type="entry name" value="Globin-like"/>
    <property type="match status" value="1"/>
</dbReference>
<gene>
    <name evidence="3" type="primary">RvY_04003</name>
    <name evidence="3" type="synonym">RvY_04003.2</name>
    <name evidence="3" type="ORF">RvY_04003-2</name>
</gene>
<dbReference type="GO" id="GO:0005344">
    <property type="term" value="F:oxygen carrier activity"/>
    <property type="evidence" value="ECO:0007669"/>
    <property type="project" value="UniProtKB-KW"/>
</dbReference>
<keyword evidence="4" id="KW-1185">Reference proteome</keyword>
<dbReference type="CDD" id="cd01040">
    <property type="entry name" value="Mb-like"/>
    <property type="match status" value="1"/>
</dbReference>
<accession>A0A1D1UQ12</accession>
<dbReference type="InterPro" id="IPR044399">
    <property type="entry name" value="Mb-like_M"/>
</dbReference>
<dbReference type="GO" id="GO:0020037">
    <property type="term" value="F:heme binding"/>
    <property type="evidence" value="ECO:0007669"/>
    <property type="project" value="InterPro"/>
</dbReference>
<reference evidence="3 4" key="1">
    <citation type="journal article" date="2016" name="Nat. Commun.">
        <title>Extremotolerant tardigrade genome and improved radiotolerance of human cultured cells by tardigrade-unique protein.</title>
        <authorList>
            <person name="Hashimoto T."/>
            <person name="Horikawa D.D."/>
            <person name="Saito Y."/>
            <person name="Kuwahara H."/>
            <person name="Kozuka-Hata H."/>
            <person name="Shin-I T."/>
            <person name="Minakuchi Y."/>
            <person name="Ohishi K."/>
            <person name="Motoyama A."/>
            <person name="Aizu T."/>
            <person name="Enomoto A."/>
            <person name="Kondo K."/>
            <person name="Tanaka S."/>
            <person name="Hara Y."/>
            <person name="Koshikawa S."/>
            <person name="Sagara H."/>
            <person name="Miura T."/>
            <person name="Yokobori S."/>
            <person name="Miyagawa K."/>
            <person name="Suzuki Y."/>
            <person name="Kubo T."/>
            <person name="Oyama M."/>
            <person name="Kohara Y."/>
            <person name="Fujiyama A."/>
            <person name="Arakawa K."/>
            <person name="Katayama T."/>
            <person name="Toyoda A."/>
            <person name="Kunieda T."/>
        </authorList>
    </citation>
    <scope>NUCLEOTIDE SEQUENCE [LARGE SCALE GENOMIC DNA]</scope>
    <source>
        <strain evidence="3 4">YOKOZUNA-1</strain>
    </source>
</reference>
<dbReference type="Pfam" id="PF00042">
    <property type="entry name" value="Globin"/>
    <property type="match status" value="1"/>
</dbReference>
<dbReference type="InterPro" id="IPR000971">
    <property type="entry name" value="Globin"/>
</dbReference>